<reference evidence="3" key="1">
    <citation type="submission" date="2017-01" db="EMBL/GenBank/DDBJ databases">
        <title>Novel pathways for hydrocarbon cycling and metabolic interdependencies in hydrothermal sediment communities.</title>
        <authorList>
            <person name="Dombrowski N."/>
            <person name="Seitz K."/>
            <person name="Teske A."/>
            <person name="Baker B."/>
        </authorList>
    </citation>
    <scope>NUCLEOTIDE SEQUENCE [LARGE SCALE GENOMIC DNA]</scope>
</reference>
<accession>A0A1V4QH21</accession>
<dbReference type="InterPro" id="IPR009057">
    <property type="entry name" value="Homeodomain-like_sf"/>
</dbReference>
<evidence type="ECO:0000313" key="3">
    <source>
        <dbReference type="Proteomes" id="UP000191663"/>
    </source>
</evidence>
<gene>
    <name evidence="2" type="ORF">BXT86_00690</name>
</gene>
<sequence>MVSFDYNFTIKLTPMRYSLEFQKQVIEKAQTLGIKPLAREYRLSRNTIKRWIHIYKTKGLQGLASLHQKALSASEIEAFIITLKEKNPNATLRDIKNELKIKKGEVLSINGVHRVLKKFGMTGTNYLPFRVATNREINGIIDYVRVLISKKQIKEAAEVLNSVPALSNFSVLKDVPDEFLTLRRRVERLEALWGSLPMDEMYKRARELRRYCEKEKLFFTGIFVTTLEMNALNFLGRPNKVAFLYNKYFKYVPGLPLPLKYTFLMESFIAFMRAPKKFPIGIFKNFLSRLERFCLHLPASEHRFHWYDAISACFQIIGEINKSQEWLERLLEEIDTESRKEYLPEYLSLLATTGAYTEVLENNEFFENMATPLVLRASLARGNALLGTGRPKEALELALNSFYKAKEEHLRPAMAGFTFFISCCYAAQKETKKARRYLRMSLYFSKNIERLRLLYSLFLKCAPNICPRTNDHRIRLIIYYLRACSSLRKKDYMKAYRFAVKKGLQGLLHHIILLNPEAVNNLLKKGKDTLLSKEFLRLPVFKGVIPVLKLLLLKEKEAIFYGEHKIKMSPRTKDFHLLVYLFLNRKKHLKRDDLTDIFYHKVQNPIKSLTKALSRIRRILNLPREVLSSTQQGVFFNIETKIDLEEFEERFRMGRIFEKVGEIKQALKEYQECFAIYKKSPFERMGYYYNFAEDRRTLARNMFEHLCYVLLEHAKQKKEEKVIIKIIQKLKKEGYSNDKSSQPWEF</sequence>
<organism evidence="2 3">
    <name type="scientific">candidate division WOR-3 bacterium 4484_100</name>
    <dbReference type="NCBI Taxonomy" id="1936077"/>
    <lineage>
        <taxon>Bacteria</taxon>
        <taxon>Bacteria division WOR-3</taxon>
    </lineage>
</organism>
<dbReference type="Pfam" id="PF13518">
    <property type="entry name" value="HTH_28"/>
    <property type="match status" value="1"/>
</dbReference>
<dbReference type="InterPro" id="IPR011990">
    <property type="entry name" value="TPR-like_helical_dom_sf"/>
</dbReference>
<evidence type="ECO:0000313" key="2">
    <source>
        <dbReference type="EMBL" id="OPX18542.1"/>
    </source>
</evidence>
<feature type="domain" description="Insertion element IS150 protein InsJ-like helix-turn-helix" evidence="1">
    <location>
        <begin position="27"/>
        <end position="64"/>
    </location>
</feature>
<dbReference type="InterPro" id="IPR055247">
    <property type="entry name" value="InsJ-like_HTH"/>
</dbReference>
<protein>
    <recommendedName>
        <fullName evidence="1">Insertion element IS150 protein InsJ-like helix-turn-helix domain-containing protein</fullName>
    </recommendedName>
</protein>
<proteinExistence type="predicted"/>
<dbReference type="Gene3D" id="1.25.40.10">
    <property type="entry name" value="Tetratricopeptide repeat domain"/>
    <property type="match status" value="1"/>
</dbReference>
<dbReference type="AlphaFoldDB" id="A0A1V4QH21"/>
<name>A0A1V4QH21_UNCW3</name>
<dbReference type="Proteomes" id="UP000191663">
    <property type="component" value="Unassembled WGS sequence"/>
</dbReference>
<dbReference type="EMBL" id="MUKB01000009">
    <property type="protein sequence ID" value="OPX18542.1"/>
    <property type="molecule type" value="Genomic_DNA"/>
</dbReference>
<dbReference type="SUPFAM" id="SSF46689">
    <property type="entry name" value="Homeodomain-like"/>
    <property type="match status" value="1"/>
</dbReference>
<evidence type="ECO:0000259" key="1">
    <source>
        <dbReference type="Pfam" id="PF13518"/>
    </source>
</evidence>
<comment type="caution">
    <text evidence="2">The sequence shown here is derived from an EMBL/GenBank/DDBJ whole genome shotgun (WGS) entry which is preliminary data.</text>
</comment>